<dbReference type="SUPFAM" id="SSF48239">
    <property type="entry name" value="Terpenoid cyclases/Protein prenyltransferases"/>
    <property type="match status" value="1"/>
</dbReference>
<organism evidence="4 5">
    <name type="scientific">Rhamnusium bicolor</name>
    <dbReference type="NCBI Taxonomy" id="1586634"/>
    <lineage>
        <taxon>Eukaryota</taxon>
        <taxon>Metazoa</taxon>
        <taxon>Ecdysozoa</taxon>
        <taxon>Arthropoda</taxon>
        <taxon>Hexapoda</taxon>
        <taxon>Insecta</taxon>
        <taxon>Pterygota</taxon>
        <taxon>Neoptera</taxon>
        <taxon>Endopterygota</taxon>
        <taxon>Coleoptera</taxon>
        <taxon>Polyphaga</taxon>
        <taxon>Cucujiformia</taxon>
        <taxon>Chrysomeloidea</taxon>
        <taxon>Cerambycidae</taxon>
        <taxon>Lepturinae</taxon>
        <taxon>Rhagiini</taxon>
        <taxon>Rhamnusium</taxon>
    </lineage>
</organism>
<dbReference type="Pfam" id="PF07678">
    <property type="entry name" value="TED_complement"/>
    <property type="match status" value="1"/>
</dbReference>
<dbReference type="PANTHER" id="PTHR11412:SF136">
    <property type="entry name" value="CD109 ANTIGEN"/>
    <property type="match status" value="1"/>
</dbReference>
<dbReference type="InterPro" id="IPR050473">
    <property type="entry name" value="A2M/Complement_sys"/>
</dbReference>
<gene>
    <name evidence="4" type="ORF">NQ314_009639</name>
</gene>
<protein>
    <recommendedName>
        <fullName evidence="3">Alpha-macroglobulin-like TED domain-containing protein</fullName>
    </recommendedName>
</protein>
<dbReference type="Proteomes" id="UP001162156">
    <property type="component" value="Unassembled WGS sequence"/>
</dbReference>
<evidence type="ECO:0000259" key="3">
    <source>
        <dbReference type="Pfam" id="PF07678"/>
    </source>
</evidence>
<dbReference type="InterPro" id="IPR008930">
    <property type="entry name" value="Terpenoid_cyclase/PrenylTrfase"/>
</dbReference>
<keyword evidence="1" id="KW-0732">Signal</keyword>
<sequence>MLLTAYAALALRQAIPFIYVDENIIEQALDWLVEVQGKNGSFYETGNVIHKDLQDREGISLALTAYTVIALIESNQVMKLFHKL</sequence>
<reference evidence="4" key="1">
    <citation type="journal article" date="2023" name="Insect Mol. Biol.">
        <title>Genome sequencing provides insights into the evolution of gene families encoding plant cell wall-degrading enzymes in longhorned beetles.</title>
        <authorList>
            <person name="Shin N.R."/>
            <person name="Okamura Y."/>
            <person name="Kirsch R."/>
            <person name="Pauchet Y."/>
        </authorList>
    </citation>
    <scope>NUCLEOTIDE SEQUENCE</scope>
    <source>
        <strain evidence="4">RBIC_L_NR</strain>
    </source>
</reference>
<evidence type="ECO:0000256" key="1">
    <source>
        <dbReference type="ARBA" id="ARBA00022729"/>
    </source>
</evidence>
<dbReference type="PANTHER" id="PTHR11412">
    <property type="entry name" value="MACROGLOBULIN / COMPLEMENT"/>
    <property type="match status" value="1"/>
</dbReference>
<comment type="caution">
    <text evidence="4">The sequence shown here is derived from an EMBL/GenBank/DDBJ whole genome shotgun (WGS) entry which is preliminary data.</text>
</comment>
<dbReference type="EMBL" id="JANEYF010002643">
    <property type="protein sequence ID" value="KAJ8943869.1"/>
    <property type="molecule type" value="Genomic_DNA"/>
</dbReference>
<accession>A0AAV8XY83</accession>
<keyword evidence="5" id="KW-1185">Reference proteome</keyword>
<evidence type="ECO:0000313" key="4">
    <source>
        <dbReference type="EMBL" id="KAJ8943869.1"/>
    </source>
</evidence>
<dbReference type="InterPro" id="IPR011626">
    <property type="entry name" value="Alpha-macroglobulin_TED"/>
</dbReference>
<dbReference type="GO" id="GO:0005615">
    <property type="term" value="C:extracellular space"/>
    <property type="evidence" value="ECO:0007669"/>
    <property type="project" value="InterPro"/>
</dbReference>
<feature type="domain" description="Alpha-macroglobulin-like TED" evidence="3">
    <location>
        <begin position="3"/>
        <end position="79"/>
    </location>
</feature>
<dbReference type="AlphaFoldDB" id="A0AAV8XY83"/>
<proteinExistence type="predicted"/>
<evidence type="ECO:0000256" key="2">
    <source>
        <dbReference type="ARBA" id="ARBA00022966"/>
    </source>
</evidence>
<evidence type="ECO:0000313" key="5">
    <source>
        <dbReference type="Proteomes" id="UP001162156"/>
    </source>
</evidence>
<keyword evidence="2" id="KW-0882">Thioester bond</keyword>
<dbReference type="Gene3D" id="1.50.10.20">
    <property type="match status" value="1"/>
</dbReference>
<name>A0AAV8XY83_9CUCU</name>